<dbReference type="GO" id="GO:1902201">
    <property type="term" value="P:negative regulation of bacterial-type flagellum-dependent cell motility"/>
    <property type="evidence" value="ECO:0007669"/>
    <property type="project" value="TreeGrafter"/>
</dbReference>
<feature type="domain" description="Response regulatory" evidence="5">
    <location>
        <begin position="1"/>
        <end position="65"/>
    </location>
</feature>
<dbReference type="PROSITE" id="PS50110">
    <property type="entry name" value="RESPONSE_REGULATORY"/>
    <property type="match status" value="1"/>
</dbReference>
<accession>K6YXF5</accession>
<dbReference type="InterPro" id="IPR011006">
    <property type="entry name" value="CheY-like_superfamily"/>
</dbReference>
<evidence type="ECO:0000259" key="6">
    <source>
        <dbReference type="PROSITE" id="PS50887"/>
    </source>
</evidence>
<evidence type="ECO:0000256" key="1">
    <source>
        <dbReference type="ARBA" id="ARBA00001946"/>
    </source>
</evidence>
<evidence type="ECO:0000256" key="3">
    <source>
        <dbReference type="ARBA" id="ARBA00034247"/>
    </source>
</evidence>
<sequence length="254" mass="28832">MPVMDGLTACKKLKSQENTQDIPIIFISSHDSPEAEDECWEAGCTDFITKPYSVTTLRHRVNSHLAAKLMADKLRRLATIDGLTEVQNRHYFDDFLRKQMKLSVRMEHQIGLLLIDIDHFKLYNDTYGHTKGDECLRIIAGEIEKTLKRPTDCLARYGGEEFAVVLPHTDIDGVTHMAENMLKAIRNLNVPHKLSNLSRVTISIGGICMLPNKITQTELIDLADQNLYEAKNAGRDTFVVKYTTKALQIVSKRF</sequence>
<dbReference type="EC" id="2.7.7.65" evidence="2"/>
<dbReference type="STRING" id="1127673.GLIP_3301"/>
<organism evidence="7 8">
    <name type="scientific">Aliiglaciecola lipolytica E3</name>
    <dbReference type="NCBI Taxonomy" id="1127673"/>
    <lineage>
        <taxon>Bacteria</taxon>
        <taxon>Pseudomonadati</taxon>
        <taxon>Pseudomonadota</taxon>
        <taxon>Gammaproteobacteria</taxon>
        <taxon>Alteromonadales</taxon>
        <taxon>Alteromonadaceae</taxon>
        <taxon>Aliiglaciecola</taxon>
    </lineage>
</organism>
<dbReference type="PANTHER" id="PTHR45138:SF9">
    <property type="entry name" value="DIGUANYLATE CYCLASE DGCM-RELATED"/>
    <property type="match status" value="1"/>
</dbReference>
<gene>
    <name evidence="7" type="primary">pleD</name>
    <name evidence="7" type="ORF">GLIP_3301</name>
</gene>
<dbReference type="SUPFAM" id="SSF55073">
    <property type="entry name" value="Nucleotide cyclase"/>
    <property type="match status" value="1"/>
</dbReference>
<dbReference type="eggNOG" id="COG3706">
    <property type="taxonomic scope" value="Bacteria"/>
</dbReference>
<dbReference type="Pfam" id="PF00072">
    <property type="entry name" value="Response_reg"/>
    <property type="match status" value="1"/>
</dbReference>
<evidence type="ECO:0000256" key="2">
    <source>
        <dbReference type="ARBA" id="ARBA00012528"/>
    </source>
</evidence>
<protein>
    <recommendedName>
        <fullName evidence="2">diguanylate cyclase</fullName>
        <ecNumber evidence="2">2.7.7.65</ecNumber>
    </recommendedName>
</protein>
<dbReference type="GO" id="GO:0043709">
    <property type="term" value="P:cell adhesion involved in single-species biofilm formation"/>
    <property type="evidence" value="ECO:0007669"/>
    <property type="project" value="TreeGrafter"/>
</dbReference>
<dbReference type="CDD" id="cd01949">
    <property type="entry name" value="GGDEF"/>
    <property type="match status" value="1"/>
</dbReference>
<dbReference type="InterPro" id="IPR050469">
    <property type="entry name" value="Diguanylate_Cyclase"/>
</dbReference>
<comment type="caution">
    <text evidence="4">Lacks conserved residue(s) required for the propagation of feature annotation.</text>
</comment>
<keyword evidence="8" id="KW-1185">Reference proteome</keyword>
<evidence type="ECO:0000313" key="8">
    <source>
        <dbReference type="Proteomes" id="UP000006334"/>
    </source>
</evidence>
<dbReference type="GO" id="GO:0005886">
    <property type="term" value="C:plasma membrane"/>
    <property type="evidence" value="ECO:0007669"/>
    <property type="project" value="TreeGrafter"/>
</dbReference>
<comment type="caution">
    <text evidence="7">The sequence shown here is derived from an EMBL/GenBank/DDBJ whole genome shotgun (WGS) entry which is preliminary data.</text>
</comment>
<dbReference type="PROSITE" id="PS50887">
    <property type="entry name" value="GGDEF"/>
    <property type="match status" value="1"/>
</dbReference>
<evidence type="ECO:0000313" key="7">
    <source>
        <dbReference type="EMBL" id="GAC15915.1"/>
    </source>
</evidence>
<dbReference type="Pfam" id="PF00990">
    <property type="entry name" value="GGDEF"/>
    <property type="match status" value="1"/>
</dbReference>
<dbReference type="NCBIfam" id="TIGR00254">
    <property type="entry name" value="GGDEF"/>
    <property type="match status" value="1"/>
</dbReference>
<dbReference type="PANTHER" id="PTHR45138">
    <property type="entry name" value="REGULATORY COMPONENTS OF SENSORY TRANSDUCTION SYSTEM"/>
    <property type="match status" value="1"/>
</dbReference>
<dbReference type="AlphaFoldDB" id="K6YXF5"/>
<evidence type="ECO:0000256" key="4">
    <source>
        <dbReference type="PROSITE-ProRule" id="PRU00169"/>
    </source>
</evidence>
<dbReference type="FunFam" id="3.30.70.270:FF:000001">
    <property type="entry name" value="Diguanylate cyclase domain protein"/>
    <property type="match status" value="1"/>
</dbReference>
<dbReference type="InterPro" id="IPR029787">
    <property type="entry name" value="Nucleotide_cyclase"/>
</dbReference>
<dbReference type="Gene3D" id="3.30.70.270">
    <property type="match status" value="1"/>
</dbReference>
<name>K6YXF5_9ALTE</name>
<dbReference type="SUPFAM" id="SSF52172">
    <property type="entry name" value="CheY-like"/>
    <property type="match status" value="1"/>
</dbReference>
<dbReference type="SMART" id="SM00267">
    <property type="entry name" value="GGDEF"/>
    <property type="match status" value="1"/>
</dbReference>
<dbReference type="GO" id="GO:0052621">
    <property type="term" value="F:diguanylate cyclase activity"/>
    <property type="evidence" value="ECO:0007669"/>
    <property type="project" value="UniProtKB-EC"/>
</dbReference>
<dbReference type="InterPro" id="IPR043128">
    <property type="entry name" value="Rev_trsase/Diguanyl_cyclase"/>
</dbReference>
<dbReference type="InterPro" id="IPR001789">
    <property type="entry name" value="Sig_transdc_resp-reg_receiver"/>
</dbReference>
<feature type="domain" description="GGDEF" evidence="6">
    <location>
        <begin position="108"/>
        <end position="243"/>
    </location>
</feature>
<evidence type="ECO:0000259" key="5">
    <source>
        <dbReference type="PROSITE" id="PS50110"/>
    </source>
</evidence>
<dbReference type="InterPro" id="IPR000160">
    <property type="entry name" value="GGDEF_dom"/>
</dbReference>
<reference evidence="7 8" key="1">
    <citation type="journal article" date="2017" name="Antonie Van Leeuwenhoek">
        <title>Rhizobium rhizosphaerae sp. nov., a novel species isolated from rice rhizosphere.</title>
        <authorList>
            <person name="Zhao J.J."/>
            <person name="Zhang J."/>
            <person name="Zhang R.J."/>
            <person name="Zhang C.W."/>
            <person name="Yin H.Q."/>
            <person name="Zhang X.X."/>
        </authorList>
    </citation>
    <scope>NUCLEOTIDE SEQUENCE [LARGE SCALE GENOMIC DNA]</scope>
    <source>
        <strain evidence="7 8">E3</strain>
    </source>
</reference>
<dbReference type="GO" id="GO:0000160">
    <property type="term" value="P:phosphorelay signal transduction system"/>
    <property type="evidence" value="ECO:0007669"/>
    <property type="project" value="InterPro"/>
</dbReference>
<comment type="catalytic activity">
    <reaction evidence="3">
        <text>2 GTP = 3',3'-c-di-GMP + 2 diphosphate</text>
        <dbReference type="Rhea" id="RHEA:24898"/>
        <dbReference type="ChEBI" id="CHEBI:33019"/>
        <dbReference type="ChEBI" id="CHEBI:37565"/>
        <dbReference type="ChEBI" id="CHEBI:58805"/>
        <dbReference type="EC" id="2.7.7.65"/>
    </reaction>
</comment>
<dbReference type="EMBL" id="BAEN01000064">
    <property type="protein sequence ID" value="GAC15915.1"/>
    <property type="molecule type" value="Genomic_DNA"/>
</dbReference>
<proteinExistence type="predicted"/>
<dbReference type="Gene3D" id="3.40.50.2300">
    <property type="match status" value="1"/>
</dbReference>
<dbReference type="Proteomes" id="UP000006334">
    <property type="component" value="Unassembled WGS sequence"/>
</dbReference>
<comment type="cofactor">
    <cofactor evidence="1">
        <name>Mg(2+)</name>
        <dbReference type="ChEBI" id="CHEBI:18420"/>
    </cofactor>
</comment>